<dbReference type="WBParaSite" id="SMUV_0000992201-mRNA-1">
    <property type="protein sequence ID" value="SMUV_0000992201-mRNA-1"/>
    <property type="gene ID" value="SMUV_0000992201"/>
</dbReference>
<reference evidence="2" key="1">
    <citation type="submission" date="2017-02" db="UniProtKB">
        <authorList>
            <consortium name="WormBaseParasite"/>
        </authorList>
    </citation>
    <scope>IDENTIFICATION</scope>
</reference>
<protein>
    <submittedName>
        <fullName evidence="2">CSN8_PSD8_EIF3K domain-containing protein</fullName>
    </submittedName>
</protein>
<evidence type="ECO:0000313" key="1">
    <source>
        <dbReference type="Proteomes" id="UP000046393"/>
    </source>
</evidence>
<keyword evidence="1" id="KW-1185">Reference proteome</keyword>
<dbReference type="AlphaFoldDB" id="A0A0N5AY85"/>
<proteinExistence type="predicted"/>
<organism evidence="1 2">
    <name type="scientific">Syphacia muris</name>
    <dbReference type="NCBI Taxonomy" id="451379"/>
    <lineage>
        <taxon>Eukaryota</taxon>
        <taxon>Metazoa</taxon>
        <taxon>Ecdysozoa</taxon>
        <taxon>Nematoda</taxon>
        <taxon>Chromadorea</taxon>
        <taxon>Rhabditida</taxon>
        <taxon>Spirurina</taxon>
        <taxon>Oxyuridomorpha</taxon>
        <taxon>Oxyuroidea</taxon>
        <taxon>Oxyuridae</taxon>
        <taxon>Syphacia</taxon>
    </lineage>
</organism>
<evidence type="ECO:0000313" key="2">
    <source>
        <dbReference type="WBParaSite" id="SMUV_0000992201-mRNA-1"/>
    </source>
</evidence>
<name>A0A0N5AY85_9BILA</name>
<accession>A0A0N5AY85</accession>
<dbReference type="Proteomes" id="UP000046393">
    <property type="component" value="Unplaced"/>
</dbReference>
<sequence length="86" mass="9764">LNLNFNDDLITALQLFTYFKAIPIRVKILLHKVLSDLDASTVKEVITNAGWTPEDFERGFIEKVRICVDSTANALMLYETSVSILF</sequence>